<evidence type="ECO:0000256" key="12">
    <source>
        <dbReference type="ARBA" id="ARBA00069967"/>
    </source>
</evidence>
<gene>
    <name evidence="14" type="ORF">N7493_007257</name>
</gene>
<evidence type="ECO:0000256" key="5">
    <source>
        <dbReference type="ARBA" id="ARBA00012579"/>
    </source>
</evidence>
<keyword evidence="15" id="KW-1185">Reference proteome</keyword>
<dbReference type="InterPro" id="IPR003526">
    <property type="entry name" value="MECDP_synthase"/>
</dbReference>
<keyword evidence="11" id="KW-0511">Multifunctional enzyme</keyword>
<feature type="domain" description="2-C-methyl-D-erythritol 2,4-cyclodiphosphate synthase" evidence="13">
    <location>
        <begin position="244"/>
        <end position="397"/>
    </location>
</feature>
<comment type="cofactor">
    <cofactor evidence="2">
        <name>a divalent metal cation</name>
        <dbReference type="ChEBI" id="CHEBI:60240"/>
    </cofactor>
</comment>
<comment type="similarity">
    <text evidence="4">Belongs to the IspD/TarI cytidylyltransferase family. IspD subfamily.</text>
</comment>
<evidence type="ECO:0000313" key="15">
    <source>
        <dbReference type="Proteomes" id="UP001215712"/>
    </source>
</evidence>
<accession>A0AAD6MUV4</accession>
<protein>
    <recommendedName>
        <fullName evidence="12">2-C-methyl-D-erythritol 4-phosphate cytidylyltransferase, chloroplastic</fullName>
        <ecNumber evidence="5">4.6.1.12</ecNumber>
    </recommendedName>
</protein>
<evidence type="ECO:0000256" key="10">
    <source>
        <dbReference type="ARBA" id="ARBA00023239"/>
    </source>
</evidence>
<dbReference type="FunFam" id="3.90.550.10:FF:000003">
    <property type="entry name" value="2-C-methyl-D-erythritol 4-phosphate cytidylyltransferase"/>
    <property type="match status" value="1"/>
</dbReference>
<comment type="caution">
    <text evidence="14">The sequence shown here is derived from an EMBL/GenBank/DDBJ whole genome shotgun (WGS) entry which is preliminary data.</text>
</comment>
<reference evidence="14" key="2">
    <citation type="submission" date="2023-01" db="EMBL/GenBank/DDBJ databases">
        <authorList>
            <person name="Petersen C."/>
        </authorList>
    </citation>
    <scope>NUCLEOTIDE SEQUENCE</scope>
    <source>
        <strain evidence="14">IBT 17514</strain>
    </source>
</reference>
<evidence type="ECO:0000256" key="6">
    <source>
        <dbReference type="ARBA" id="ARBA00022679"/>
    </source>
</evidence>
<evidence type="ECO:0000256" key="9">
    <source>
        <dbReference type="ARBA" id="ARBA00023229"/>
    </source>
</evidence>
<sequence>MYHNKEPTVGIVIPAAGRGTRAGQGCQKAYRRIEGDTVINRTVKLFRSWNLTCPIVIIHHADDTALLEASIDRDDKIYTAIGGAERGASVLEGLRFLSQLANPPSHAFIHDAARPFASQNLLNTVFDAIRKDPSVGVIPAISVADTLKKTDSNGLIIQTVPRESLHRAQTPQAFELHTILSAHERAATSGLSYTDDASLFEEIGLPVRVVPGESNNIKLTYTEDFDEARRLVSVQNPSTSVPDVRVGHGYDTHRLVPGEEITLCGVKIPHKATLLGHSDADVGLHALTNAFLGTIAANDIGSHFSDKDPRWKGASSDKFLRHAANLVKEAGGIITHCDVSFVCEQPRISIHRDAMRDSVAGIIGLDRNRISVKAGTNEKNGFVGREEGIVAFATATVVFPGRVEPSGR</sequence>
<evidence type="ECO:0000256" key="2">
    <source>
        <dbReference type="ARBA" id="ARBA00001968"/>
    </source>
</evidence>
<dbReference type="InterPro" id="IPR036571">
    <property type="entry name" value="MECDP_synthase_sf"/>
</dbReference>
<dbReference type="CDD" id="cd00554">
    <property type="entry name" value="MECDP_synthase"/>
    <property type="match status" value="1"/>
</dbReference>
<dbReference type="Gene3D" id="3.30.1330.50">
    <property type="entry name" value="2-C-methyl-D-erythritol 2,4-cyclodiphosphate synthase"/>
    <property type="match status" value="1"/>
</dbReference>
<dbReference type="HAMAP" id="MF_00107">
    <property type="entry name" value="IspF"/>
    <property type="match status" value="1"/>
</dbReference>
<dbReference type="SUPFAM" id="SSF69765">
    <property type="entry name" value="IpsF-like"/>
    <property type="match status" value="1"/>
</dbReference>
<dbReference type="EMBL" id="JAQJAN010000010">
    <property type="protein sequence ID" value="KAJ5719679.1"/>
    <property type="molecule type" value="Genomic_DNA"/>
</dbReference>
<comment type="pathway">
    <text evidence="3">Isoprenoid biosynthesis; isopentenyl diphosphate biosynthesis via DXP pathway; isopentenyl diphosphate from 1-deoxy-D-xylulose 5-phosphate: step 4/6.</text>
</comment>
<name>A0AAD6MUV4_9EURO</name>
<dbReference type="GO" id="GO:0008685">
    <property type="term" value="F:2-C-methyl-D-erythritol 2,4-cyclodiphosphate synthase activity"/>
    <property type="evidence" value="ECO:0007669"/>
    <property type="project" value="UniProtKB-EC"/>
</dbReference>
<dbReference type="NCBIfam" id="NF006899">
    <property type="entry name" value="PRK09382.1"/>
    <property type="match status" value="1"/>
</dbReference>
<dbReference type="GO" id="GO:0046872">
    <property type="term" value="F:metal ion binding"/>
    <property type="evidence" value="ECO:0007669"/>
    <property type="project" value="UniProtKB-KW"/>
</dbReference>
<dbReference type="InterPro" id="IPR029044">
    <property type="entry name" value="Nucleotide-diphossugar_trans"/>
</dbReference>
<keyword evidence="8" id="KW-0479">Metal-binding</keyword>
<dbReference type="EC" id="4.6.1.12" evidence="5"/>
<dbReference type="InterPro" id="IPR001228">
    <property type="entry name" value="IspD"/>
</dbReference>
<evidence type="ECO:0000256" key="4">
    <source>
        <dbReference type="ARBA" id="ARBA00009789"/>
    </source>
</evidence>
<comment type="catalytic activity">
    <reaction evidence="1">
        <text>4-CDP-2-C-methyl-D-erythritol 2-phosphate = 2-C-methyl-D-erythritol 2,4-cyclic diphosphate + CMP</text>
        <dbReference type="Rhea" id="RHEA:23864"/>
        <dbReference type="ChEBI" id="CHEBI:57919"/>
        <dbReference type="ChEBI" id="CHEBI:58483"/>
        <dbReference type="ChEBI" id="CHEBI:60377"/>
        <dbReference type="EC" id="4.6.1.12"/>
    </reaction>
</comment>
<dbReference type="InterPro" id="IPR020555">
    <property type="entry name" value="MECDP_synthase_CS"/>
</dbReference>
<proteinExistence type="inferred from homology"/>
<dbReference type="Proteomes" id="UP001215712">
    <property type="component" value="Unassembled WGS sequence"/>
</dbReference>
<dbReference type="CDD" id="cd02516">
    <property type="entry name" value="CDP-ME_synthetase"/>
    <property type="match status" value="1"/>
</dbReference>
<dbReference type="HAMAP" id="MF_01520">
    <property type="entry name" value="IspDF"/>
    <property type="match status" value="1"/>
</dbReference>
<dbReference type="Pfam" id="PF02542">
    <property type="entry name" value="YgbB"/>
    <property type="match status" value="1"/>
</dbReference>
<evidence type="ECO:0000256" key="7">
    <source>
        <dbReference type="ARBA" id="ARBA00022695"/>
    </source>
</evidence>
<reference evidence="14" key="1">
    <citation type="journal article" date="2023" name="IMA Fungus">
        <title>Comparative genomic study of the Penicillium genus elucidates a diverse pangenome and 15 lateral gene transfer events.</title>
        <authorList>
            <person name="Petersen C."/>
            <person name="Sorensen T."/>
            <person name="Nielsen M.R."/>
            <person name="Sondergaard T.E."/>
            <person name="Sorensen J.L."/>
            <person name="Fitzpatrick D.A."/>
            <person name="Frisvad J.C."/>
            <person name="Nielsen K.L."/>
        </authorList>
    </citation>
    <scope>NUCLEOTIDE SEQUENCE</scope>
    <source>
        <strain evidence="14">IBT 17514</strain>
    </source>
</reference>
<dbReference type="PANTHER" id="PTHR43181:SF1">
    <property type="entry name" value="2-C-METHYL-D-ERYTHRITOL 2,4-CYCLODIPHOSPHATE SYNTHASE, CHLOROPLASTIC"/>
    <property type="match status" value="1"/>
</dbReference>
<dbReference type="InterPro" id="IPR034683">
    <property type="entry name" value="IspD/TarI"/>
</dbReference>
<evidence type="ECO:0000256" key="3">
    <source>
        <dbReference type="ARBA" id="ARBA00004709"/>
    </source>
</evidence>
<dbReference type="Gene3D" id="3.90.550.10">
    <property type="entry name" value="Spore Coat Polysaccharide Biosynthesis Protein SpsA, Chain A"/>
    <property type="match status" value="1"/>
</dbReference>
<dbReference type="PANTHER" id="PTHR43181">
    <property type="entry name" value="2-C-METHYL-D-ERYTHRITOL 2,4-CYCLODIPHOSPHATE SYNTHASE, CHLOROPLASTIC"/>
    <property type="match status" value="1"/>
</dbReference>
<keyword evidence="7" id="KW-0548">Nucleotidyltransferase</keyword>
<dbReference type="NCBIfam" id="TIGR00453">
    <property type="entry name" value="ispD"/>
    <property type="match status" value="1"/>
</dbReference>
<organism evidence="14 15">
    <name type="scientific">Penicillium malachiteum</name>
    <dbReference type="NCBI Taxonomy" id="1324776"/>
    <lineage>
        <taxon>Eukaryota</taxon>
        <taxon>Fungi</taxon>
        <taxon>Dikarya</taxon>
        <taxon>Ascomycota</taxon>
        <taxon>Pezizomycotina</taxon>
        <taxon>Eurotiomycetes</taxon>
        <taxon>Eurotiomycetidae</taxon>
        <taxon>Eurotiales</taxon>
        <taxon>Aspergillaceae</taxon>
        <taxon>Penicillium</taxon>
    </lineage>
</organism>
<dbReference type="InterPro" id="IPR026596">
    <property type="entry name" value="IspD/F"/>
</dbReference>
<keyword evidence="10" id="KW-0456">Lyase</keyword>
<dbReference type="GO" id="GO:0016114">
    <property type="term" value="P:terpenoid biosynthetic process"/>
    <property type="evidence" value="ECO:0007669"/>
    <property type="project" value="InterPro"/>
</dbReference>
<dbReference type="GO" id="GO:0050518">
    <property type="term" value="F:2-C-methyl-D-erythritol 4-phosphate cytidylyltransferase activity"/>
    <property type="evidence" value="ECO:0007669"/>
    <property type="project" value="InterPro"/>
</dbReference>
<dbReference type="AlphaFoldDB" id="A0AAD6MUV4"/>
<evidence type="ECO:0000256" key="11">
    <source>
        <dbReference type="ARBA" id="ARBA00023268"/>
    </source>
</evidence>
<evidence type="ECO:0000256" key="1">
    <source>
        <dbReference type="ARBA" id="ARBA00000200"/>
    </source>
</evidence>
<dbReference type="PROSITE" id="PS01350">
    <property type="entry name" value="ISPF"/>
    <property type="match status" value="1"/>
</dbReference>
<evidence type="ECO:0000259" key="13">
    <source>
        <dbReference type="Pfam" id="PF02542"/>
    </source>
</evidence>
<dbReference type="SUPFAM" id="SSF53448">
    <property type="entry name" value="Nucleotide-diphospho-sugar transferases"/>
    <property type="match status" value="1"/>
</dbReference>
<keyword evidence="6" id="KW-0808">Transferase</keyword>
<dbReference type="Pfam" id="PF01128">
    <property type="entry name" value="IspD"/>
    <property type="match status" value="1"/>
</dbReference>
<evidence type="ECO:0000313" key="14">
    <source>
        <dbReference type="EMBL" id="KAJ5719679.1"/>
    </source>
</evidence>
<dbReference type="NCBIfam" id="TIGR00151">
    <property type="entry name" value="ispF"/>
    <property type="match status" value="1"/>
</dbReference>
<evidence type="ECO:0000256" key="8">
    <source>
        <dbReference type="ARBA" id="ARBA00022723"/>
    </source>
</evidence>
<keyword evidence="9" id="KW-0414">Isoprene biosynthesis</keyword>